<keyword evidence="3" id="KW-1185">Reference proteome</keyword>
<reference evidence="2 3" key="1">
    <citation type="journal article" date="2015" name="Microbes Environ.">
        <title>Distribution and evolution of nitrogen fixation genes in the phylum bacteroidetes.</title>
        <authorList>
            <person name="Inoue J."/>
            <person name="Oshima K."/>
            <person name="Suda W."/>
            <person name="Sakamoto M."/>
            <person name="Iino T."/>
            <person name="Noda S."/>
            <person name="Hongoh Y."/>
            <person name="Hattori M."/>
            <person name="Ohkuma M."/>
        </authorList>
    </citation>
    <scope>NUCLEOTIDE SEQUENCE [LARGE SCALE GENOMIC DNA]</scope>
    <source>
        <strain evidence="2 3">JCM 15093</strain>
    </source>
</reference>
<organism evidence="2 3">
    <name type="scientific">Bacteroides graminisolvens DSM 19988 = JCM 15093</name>
    <dbReference type="NCBI Taxonomy" id="1121097"/>
    <lineage>
        <taxon>Bacteria</taxon>
        <taxon>Pseudomonadati</taxon>
        <taxon>Bacteroidota</taxon>
        <taxon>Bacteroidia</taxon>
        <taxon>Bacteroidales</taxon>
        <taxon>Bacteroidaceae</taxon>
        <taxon>Bacteroides</taxon>
    </lineage>
</organism>
<dbReference type="AlphaFoldDB" id="A0A069D9X2"/>
<evidence type="ECO:0000313" key="2">
    <source>
        <dbReference type="EMBL" id="GAK37029.1"/>
    </source>
</evidence>
<gene>
    <name evidence="2" type="ORF">JCM15093_2244</name>
</gene>
<dbReference type="eggNOG" id="ENOG5030Y7E">
    <property type="taxonomic scope" value="Bacteria"/>
</dbReference>
<keyword evidence="1" id="KW-0472">Membrane</keyword>
<evidence type="ECO:0000256" key="1">
    <source>
        <dbReference type="SAM" id="Phobius"/>
    </source>
</evidence>
<evidence type="ECO:0000313" key="3">
    <source>
        <dbReference type="Proteomes" id="UP000027601"/>
    </source>
</evidence>
<dbReference type="Proteomes" id="UP000027601">
    <property type="component" value="Unassembled WGS sequence"/>
</dbReference>
<name>A0A069D9X2_9BACE</name>
<sequence length="155" mass="18548">MKRIIKVIAISLIAIIVTVLIYIFFFMPTYNWYTEIDFGNNYTLEMDKSIYYRSFNGTTKKYNWYYVVKDKVEKYNFDKRWIIAKSNKHYWIIDKSIPVNLNDSSTFDSIVEKSQYLNKSYSYRIIKSGLVGPLDSLSFEQSREKHKIPTNLKLK</sequence>
<proteinExistence type="predicted"/>
<dbReference type="EMBL" id="BAJS01000012">
    <property type="protein sequence ID" value="GAK37029.1"/>
    <property type="molecule type" value="Genomic_DNA"/>
</dbReference>
<dbReference type="OrthoDB" id="1016148at2"/>
<protein>
    <submittedName>
        <fullName evidence="2">Uncharacterized protein</fullName>
    </submittedName>
</protein>
<feature type="transmembrane region" description="Helical" evidence="1">
    <location>
        <begin position="7"/>
        <end position="27"/>
    </location>
</feature>
<keyword evidence="1" id="KW-1133">Transmembrane helix</keyword>
<comment type="caution">
    <text evidence="2">The sequence shown here is derived from an EMBL/GenBank/DDBJ whole genome shotgun (WGS) entry which is preliminary data.</text>
</comment>
<keyword evidence="1" id="KW-0812">Transmembrane</keyword>
<dbReference type="RefSeq" id="WP_024996803.1">
    <property type="nucleotide sequence ID" value="NZ_BAJS01000012.1"/>
</dbReference>
<accession>A0A069D9X2</accession>